<organism evidence="1 2">
    <name type="scientific">Antarctobacter heliothermus</name>
    <dbReference type="NCBI Taxonomy" id="74033"/>
    <lineage>
        <taxon>Bacteria</taxon>
        <taxon>Pseudomonadati</taxon>
        <taxon>Pseudomonadota</taxon>
        <taxon>Alphaproteobacteria</taxon>
        <taxon>Rhodobacterales</taxon>
        <taxon>Roseobacteraceae</taxon>
        <taxon>Antarctobacter</taxon>
    </lineage>
</organism>
<keyword evidence="2" id="KW-1185">Reference proteome</keyword>
<dbReference type="Gene3D" id="3.40.630.40">
    <property type="entry name" value="Zn-dependent exopeptidases"/>
    <property type="match status" value="1"/>
</dbReference>
<keyword evidence="1" id="KW-0378">Hydrolase</keyword>
<sequence>MNHRDDALMSDMVDVRNAQAASPIVIVCEHASAHIPPAFGDLGLPASALHSHVVWDPGAMAVATGMADLLDAALVASKTSRLVYDCNRPPEAPDAMPARSEIFDVPGNADLSANDKAERVARYYTPFREALAAILAARTAPIMVTVHSFTPVYHGKTREVEIGILHDNDARLADAMLGLAAHHTSRIVRRNDPYGPGDGVTHTLKEHALAHGHLNVMLEIRNDLIATEAEQAAVARTLSDWVSNARAQIEAKA</sequence>
<reference evidence="1 2" key="1">
    <citation type="submission" date="2017-07" db="EMBL/GenBank/DDBJ databases">
        <title>Genome Sequence of Antarctobacter heliothermus Strain SMS3 Isolated from a culture of the Diatom Skeletonema marinoi.</title>
        <authorList>
            <person name="Topel M."/>
            <person name="Pinder M.I.M."/>
            <person name="Johansson O.N."/>
            <person name="Kourtchenko O."/>
            <person name="Godhe A."/>
            <person name="Clarke A.K."/>
        </authorList>
    </citation>
    <scope>NUCLEOTIDE SEQUENCE [LARGE SCALE GENOMIC DNA]</scope>
    <source>
        <strain evidence="1 2">SMS3</strain>
    </source>
</reference>
<dbReference type="KEGG" id="aht:ANTHELSMS3_03663"/>
<dbReference type="AlphaFoldDB" id="A0A222E7W0"/>
<dbReference type="Pfam" id="PF05013">
    <property type="entry name" value="FGase"/>
    <property type="match status" value="1"/>
</dbReference>
<dbReference type="InterPro" id="IPR007709">
    <property type="entry name" value="N-FG_amidohydro"/>
</dbReference>
<name>A0A222E7W0_9RHOB</name>
<dbReference type="GO" id="GO:0016787">
    <property type="term" value="F:hydrolase activity"/>
    <property type="evidence" value="ECO:0007669"/>
    <property type="project" value="UniProtKB-KW"/>
</dbReference>
<dbReference type="InterPro" id="IPR011227">
    <property type="entry name" value="UCP029730"/>
</dbReference>
<dbReference type="Proteomes" id="UP000203589">
    <property type="component" value="Chromosome"/>
</dbReference>
<protein>
    <submittedName>
        <fullName evidence="1">N-formylglutamate amidohydrolase</fullName>
    </submittedName>
</protein>
<proteinExistence type="predicted"/>
<dbReference type="SUPFAM" id="SSF53187">
    <property type="entry name" value="Zn-dependent exopeptidases"/>
    <property type="match status" value="1"/>
</dbReference>
<dbReference type="RefSeq" id="WP_254694772.1">
    <property type="nucleotide sequence ID" value="NZ_CP022540.1"/>
</dbReference>
<evidence type="ECO:0000313" key="1">
    <source>
        <dbReference type="EMBL" id="ASP22285.1"/>
    </source>
</evidence>
<evidence type="ECO:0000313" key="2">
    <source>
        <dbReference type="Proteomes" id="UP000203589"/>
    </source>
</evidence>
<dbReference type="EMBL" id="CP022540">
    <property type="protein sequence ID" value="ASP22285.1"/>
    <property type="molecule type" value="Genomic_DNA"/>
</dbReference>
<gene>
    <name evidence="1" type="ORF">ANTHELSMS3_03663</name>
</gene>
<accession>A0A222E7W0</accession>
<dbReference type="PIRSF" id="PIRSF029730">
    <property type="entry name" value="UCP029730"/>
    <property type="match status" value="1"/>
</dbReference>